<reference evidence="1 2" key="1">
    <citation type="journal article" date="2024" name="Science">
        <title>Giant polyketide synthase enzymes in the biosynthesis of giant marine polyether toxins.</title>
        <authorList>
            <person name="Fallon T.R."/>
            <person name="Shende V.V."/>
            <person name="Wierzbicki I.H."/>
            <person name="Pendleton A.L."/>
            <person name="Watervoot N.F."/>
            <person name="Auber R.P."/>
            <person name="Gonzalez D.J."/>
            <person name="Wisecaver J.H."/>
            <person name="Moore B.S."/>
        </authorList>
    </citation>
    <scope>NUCLEOTIDE SEQUENCE [LARGE SCALE GENOMIC DNA]</scope>
    <source>
        <strain evidence="1 2">12B1</strain>
    </source>
</reference>
<keyword evidence="2" id="KW-1185">Reference proteome</keyword>
<comment type="caution">
    <text evidence="1">The sequence shown here is derived from an EMBL/GenBank/DDBJ whole genome shotgun (WGS) entry which is preliminary data.</text>
</comment>
<dbReference type="EMBL" id="JBGBPQ010000013">
    <property type="protein sequence ID" value="KAL1512379.1"/>
    <property type="molecule type" value="Genomic_DNA"/>
</dbReference>
<dbReference type="Proteomes" id="UP001515480">
    <property type="component" value="Unassembled WGS sequence"/>
</dbReference>
<protein>
    <submittedName>
        <fullName evidence="1">Uncharacterized protein</fullName>
    </submittedName>
</protein>
<name>A0AB34J4Q3_PRYPA</name>
<accession>A0AB34J4Q3</accession>
<organism evidence="1 2">
    <name type="scientific">Prymnesium parvum</name>
    <name type="common">Toxic golden alga</name>
    <dbReference type="NCBI Taxonomy" id="97485"/>
    <lineage>
        <taxon>Eukaryota</taxon>
        <taxon>Haptista</taxon>
        <taxon>Haptophyta</taxon>
        <taxon>Prymnesiophyceae</taxon>
        <taxon>Prymnesiales</taxon>
        <taxon>Prymnesiaceae</taxon>
        <taxon>Prymnesium</taxon>
    </lineage>
</organism>
<gene>
    <name evidence="1" type="ORF">AB1Y20_005637</name>
</gene>
<dbReference type="AlphaFoldDB" id="A0AB34J4Q3"/>
<evidence type="ECO:0000313" key="1">
    <source>
        <dbReference type="EMBL" id="KAL1512379.1"/>
    </source>
</evidence>
<evidence type="ECO:0000313" key="2">
    <source>
        <dbReference type="Proteomes" id="UP001515480"/>
    </source>
</evidence>
<proteinExistence type="predicted"/>
<sequence length="307" mass="32894">MQMGTAIAMAVPTAVPATTSTTMQIMTVECPPGMGAGMPLRVDTPSGLMSITIPPGVREGMPFQFHLPPVATPLPVATAVQYCAPEAYTRPVPAVPSPPPPAPTKTAQPQPVGAEYLSHEYVCAHRVAAPTTQAMYVTGTCEPPERDWTVGAWKTFAGGPDEWKAGSGLECYRDVPHCALGCVCPCILLCQNARMLRMGPAGSHYPDASMFECPGQCLAWCTNITPYCIGYCVGMCVCPEHTNLGCYVTSLIKMTMHKYNLRFPLPCGDAECIGPVCLCSAFWCSPCMLCLVHRELTLREGQDADVV</sequence>